<name>A0A239B7B6_9RHOB</name>
<organism evidence="1 2">
    <name type="scientific">Antarctobacter heliothermus</name>
    <dbReference type="NCBI Taxonomy" id="74033"/>
    <lineage>
        <taxon>Bacteria</taxon>
        <taxon>Pseudomonadati</taxon>
        <taxon>Pseudomonadota</taxon>
        <taxon>Alphaproteobacteria</taxon>
        <taxon>Rhodobacterales</taxon>
        <taxon>Roseobacteraceae</taxon>
        <taxon>Antarctobacter</taxon>
    </lineage>
</organism>
<evidence type="ECO:0000313" key="1">
    <source>
        <dbReference type="EMBL" id="SNS03847.1"/>
    </source>
</evidence>
<reference evidence="1 2" key="1">
    <citation type="submission" date="2017-06" db="EMBL/GenBank/DDBJ databases">
        <authorList>
            <person name="Kim H.J."/>
            <person name="Triplett B.A."/>
        </authorList>
    </citation>
    <scope>NUCLEOTIDE SEQUENCE [LARGE SCALE GENOMIC DNA]</scope>
    <source>
        <strain evidence="1 2">DSM 11445</strain>
    </source>
</reference>
<dbReference type="PROSITE" id="PS51257">
    <property type="entry name" value="PROKAR_LIPOPROTEIN"/>
    <property type="match status" value="1"/>
</dbReference>
<accession>A0A239B7B6</accession>
<proteinExistence type="predicted"/>
<dbReference type="OrthoDB" id="7870860at2"/>
<dbReference type="RefSeq" id="WP_141135783.1">
    <property type="nucleotide sequence ID" value="NZ_FZON01000002.1"/>
</dbReference>
<evidence type="ECO:0000313" key="2">
    <source>
        <dbReference type="Proteomes" id="UP000198440"/>
    </source>
</evidence>
<dbReference type="Proteomes" id="UP000198440">
    <property type="component" value="Unassembled WGS sequence"/>
</dbReference>
<sequence>MRRVGILVAVVTLLAGCFRLETEAEVRAHLRTWVFLAQTRHFTVRSTCTAAIFDTISGEVRSSGPVRRVEDLGNGQRLLSEGRTVAFELPGLTPNAVSEALMSVNLSEGLGLISSFVGPSQACMTEAFQNDVYLALMSPDTVMIYDPARNALVLLHRPSQIAFYLRGNV</sequence>
<dbReference type="AlphaFoldDB" id="A0A239B7B6"/>
<gene>
    <name evidence="1" type="ORF">SAMN04488078_1002126</name>
</gene>
<dbReference type="EMBL" id="FZON01000002">
    <property type="protein sequence ID" value="SNS03847.1"/>
    <property type="molecule type" value="Genomic_DNA"/>
</dbReference>
<evidence type="ECO:0008006" key="3">
    <source>
        <dbReference type="Google" id="ProtNLM"/>
    </source>
</evidence>
<protein>
    <recommendedName>
        <fullName evidence="3">Lipoprotein</fullName>
    </recommendedName>
</protein>